<gene>
    <name evidence="10" type="primary">RAD54B</name>
</gene>
<protein>
    <recommendedName>
        <fullName evidence="12">B30.2/SPRY domain-containing protein</fullName>
    </recommendedName>
</protein>
<dbReference type="InterPro" id="IPR027417">
    <property type="entry name" value="P-loop_NTPase"/>
</dbReference>
<dbReference type="Pfam" id="PF13516">
    <property type="entry name" value="LRR_6"/>
    <property type="match status" value="6"/>
</dbReference>
<dbReference type="Gene3D" id="3.40.50.300">
    <property type="entry name" value="P-loop containing nucleotide triphosphate hydrolases"/>
    <property type="match status" value="1"/>
</dbReference>
<dbReference type="SMART" id="SM00368">
    <property type="entry name" value="LRR_RI"/>
    <property type="match status" value="15"/>
</dbReference>
<dbReference type="SUPFAM" id="SSF52047">
    <property type="entry name" value="RNI-like"/>
    <property type="match status" value="2"/>
</dbReference>
<organism evidence="10 11">
    <name type="scientific">Pygocentrus nattereri</name>
    <name type="common">Red-bellied piranha</name>
    <dbReference type="NCBI Taxonomy" id="42514"/>
    <lineage>
        <taxon>Eukaryota</taxon>
        <taxon>Metazoa</taxon>
        <taxon>Chordata</taxon>
        <taxon>Craniata</taxon>
        <taxon>Vertebrata</taxon>
        <taxon>Euteleostomi</taxon>
        <taxon>Actinopterygii</taxon>
        <taxon>Neopterygii</taxon>
        <taxon>Teleostei</taxon>
        <taxon>Ostariophysi</taxon>
        <taxon>Characiformes</taxon>
        <taxon>Characoidei</taxon>
        <taxon>Pygocentrus</taxon>
    </lineage>
</organism>
<dbReference type="Gene3D" id="2.60.120.920">
    <property type="match status" value="1"/>
</dbReference>
<evidence type="ECO:0000256" key="7">
    <source>
        <dbReference type="SAM" id="MobiDB-lite"/>
    </source>
</evidence>
<keyword evidence="11" id="KW-1185">Reference proteome</keyword>
<dbReference type="SMART" id="SM00449">
    <property type="entry name" value="SPRY"/>
    <property type="match status" value="1"/>
</dbReference>
<comment type="subcellular location">
    <subcellularLocation>
        <location evidence="1">Cytoplasm</location>
    </subcellularLocation>
</comment>
<keyword evidence="3" id="KW-0433">Leucine-rich repeat</keyword>
<dbReference type="Pfam" id="PF13765">
    <property type="entry name" value="PRY"/>
    <property type="match status" value="1"/>
</dbReference>
<dbReference type="Pfam" id="PF05729">
    <property type="entry name" value="NACHT"/>
    <property type="match status" value="1"/>
</dbReference>
<evidence type="ECO:0000256" key="1">
    <source>
        <dbReference type="ARBA" id="ARBA00004496"/>
    </source>
</evidence>
<dbReference type="SUPFAM" id="SSF52540">
    <property type="entry name" value="P-loop containing nucleoside triphosphate hydrolases"/>
    <property type="match status" value="1"/>
</dbReference>
<dbReference type="InterPro" id="IPR032675">
    <property type="entry name" value="LRR_dom_sf"/>
</dbReference>
<dbReference type="InterPro" id="IPR007111">
    <property type="entry name" value="NACHT_NTPase"/>
</dbReference>
<feature type="compositionally biased region" description="Polar residues" evidence="7">
    <location>
        <begin position="12"/>
        <end position="22"/>
    </location>
</feature>
<accession>A0AAR2LAE7</accession>
<dbReference type="SMART" id="SM00589">
    <property type="entry name" value="PRY"/>
    <property type="match status" value="1"/>
</dbReference>
<dbReference type="InterPro" id="IPR001870">
    <property type="entry name" value="B30.2/SPRY"/>
</dbReference>
<evidence type="ECO:0000256" key="5">
    <source>
        <dbReference type="ARBA" id="ARBA00022741"/>
    </source>
</evidence>
<dbReference type="PROSITE" id="PS50188">
    <property type="entry name" value="B302_SPRY"/>
    <property type="match status" value="1"/>
</dbReference>
<dbReference type="InterPro" id="IPR043136">
    <property type="entry name" value="B30.2/SPRY_sf"/>
</dbReference>
<dbReference type="CDD" id="cd16040">
    <property type="entry name" value="SPRY_PRY_SNTX"/>
    <property type="match status" value="1"/>
</dbReference>
<feature type="domain" description="B30.2/SPRY" evidence="8">
    <location>
        <begin position="1205"/>
        <end position="1399"/>
    </location>
</feature>
<dbReference type="FunFam" id="3.40.50.300:FF:001524">
    <property type="entry name" value="Si:dkey-126g1.7"/>
    <property type="match status" value="1"/>
</dbReference>
<dbReference type="Pfam" id="PF17776">
    <property type="entry name" value="NLRC4_HD2"/>
    <property type="match status" value="1"/>
</dbReference>
<keyword evidence="6" id="KW-0067">ATP-binding</keyword>
<reference evidence="10" key="3">
    <citation type="submission" date="2025-09" db="UniProtKB">
        <authorList>
            <consortium name="Ensembl"/>
        </authorList>
    </citation>
    <scope>IDENTIFICATION</scope>
</reference>
<dbReference type="InterPro" id="IPR013320">
    <property type="entry name" value="ConA-like_dom_sf"/>
</dbReference>
<dbReference type="Pfam" id="PF14484">
    <property type="entry name" value="FISNA"/>
    <property type="match status" value="1"/>
</dbReference>
<dbReference type="FunFam" id="2.60.120.920:FF:000037">
    <property type="entry name" value="Si:dkey-191j3.2"/>
    <property type="match status" value="1"/>
</dbReference>
<keyword evidence="2" id="KW-0963">Cytoplasm</keyword>
<dbReference type="PANTHER" id="PTHR24106">
    <property type="entry name" value="NACHT, LRR AND CARD DOMAINS-CONTAINING"/>
    <property type="match status" value="1"/>
</dbReference>
<sequence>MKTDGSMWEPPTFSSGKGTSTLRQKKSKTPARMKTDESMWEPSTISSGEGPANACAQKKTENISKKKLENIFKEVEQKIISTVKDELKRFKKLLHPDYSACCEKEVEDEEDQRSGRIGALKLTLYVLKSMNLADLADTLQTKLTPPCQQKLKLKLKDKCQKINEGISTEGNSALLNEIYTELYITEGMSGDVNQQHEVRQIETASRKMAREETPIKCSDIFIPLSGQEKPIRIVLTKGVAGIGKTVSVQKFISDWADGKANQDVIFMFPLPFRELNMLKNKKLSLINLLHCFFPETHKLNPKHYIHYKVIFIFDGLDECLLPLDFQNNMSLRDVEVPSTVDELLTNLINGNLFPSSLIWITSRPAAANQIPPEFVDRLTEVRGFSDPQKQEYFMKRINDQSLASKIITHVRLSRSLYIMCHIPVFCWIASTVLERMLGKAESGEIPKTLTQMFSHFLIFQIKHDTEKYRGKSEIDPQQTKETILALGKLAFQQLEKGNLIFYEEDLKECGISIQEATEYSGVCTQIFKEEFGVHLGKVFSFVHLSIQEFLAALYAFLCFVSKNHLTTELSKQNTELSELFRQSTITGFLNSAVKKALRSENGHLDLFLRFLLGLSLESNQTLLRGILTNTGSSSHSKKETITYIKDKIKETACPEKSINLFHCLNELNDQSLVQDVQEYLHREGSHSLHEVRLSPAQWSALVFVLLHSVEELDMFDLSKYDPSEECFLRLLPVVKASRKVVLSGCNLTTNSCEKLASVLQSTNTPMKELHISNNNLHHSEVELLAAGLRSAHCKLETLRLTGCSLTTNSCEELKIALQSAGSPLLELDLSNNSLQDSGVELLSAGLKCSHNKLEILRLADCNLTATSCEKLSSALKLTDSSLKVLDLSYNEVQDTGVKILSAELKNSPCKLEVLRLAGCNLTSNSCEKLTSILQSANSLLKELDLCNNDLQDSGVKLLSLKLKNSSCKLEVLRLAGCNLTMNSCEKLMSALHSANSSIKELDLSYNALQDSGVRLFSTRQKSSNCKLDILRLTCCNLTANSCEKLASALQSANLPLKELDLSNNNVQDSGVELLCTALKSPNCKLEILRLSLCNLRDKSCENLGLVLQMETSHLKELDLSNNDLQDSGVGLLSTGLENPHCKLEILRLSGCLVTKEGCITLASALSVNPSYLKELVLTYNHPEDAGVKLLSVKLEDSLYKLETLRVEHAGQSRIKPALRKYAYKLTLDPNTAHRRLSLSQENRKVTRARHREPYPEHPERFDEYEQVLCRQSLTGRCYWEAKWSVSAVIAVTYKGISRKGGSNDRVFGNNKTSWSLDCSNVSYSAWHNMKETVIPTPSSSSNRVGVYLDWMAGTLSFYSVSPDTNTLTHLHTFHSTFTEPLYAGFRVWDSDSSVCICEI</sequence>
<dbReference type="InterPro" id="IPR001611">
    <property type="entry name" value="Leu-rich_rpt"/>
</dbReference>
<evidence type="ECO:0000259" key="8">
    <source>
        <dbReference type="PROSITE" id="PS50188"/>
    </source>
</evidence>
<dbReference type="PROSITE" id="PS50837">
    <property type="entry name" value="NACHT"/>
    <property type="match status" value="1"/>
</dbReference>
<feature type="domain" description="NACHT" evidence="9">
    <location>
        <begin position="232"/>
        <end position="366"/>
    </location>
</feature>
<proteinExistence type="predicted"/>
<dbReference type="InterPro" id="IPR041075">
    <property type="entry name" value="NOD1/2_WH"/>
</dbReference>
<dbReference type="Ensembl" id="ENSPNAT00000073714.1">
    <property type="protein sequence ID" value="ENSPNAP00000073563.1"/>
    <property type="gene ID" value="ENSPNAG00000010100.2"/>
</dbReference>
<keyword evidence="5" id="KW-0547">Nucleotide-binding</keyword>
<dbReference type="Pfam" id="PF17779">
    <property type="entry name" value="WHD_NOD2"/>
    <property type="match status" value="1"/>
</dbReference>
<dbReference type="SUPFAM" id="SSF49899">
    <property type="entry name" value="Concanavalin A-like lectins/glucanases"/>
    <property type="match status" value="1"/>
</dbReference>
<dbReference type="InterPro" id="IPR003879">
    <property type="entry name" value="Butyrophylin_SPRY"/>
</dbReference>
<evidence type="ECO:0000256" key="2">
    <source>
        <dbReference type="ARBA" id="ARBA00022490"/>
    </source>
</evidence>
<dbReference type="CDD" id="cd00116">
    <property type="entry name" value="LRR_RI"/>
    <property type="match status" value="1"/>
</dbReference>
<dbReference type="SMART" id="SM01288">
    <property type="entry name" value="FISNA"/>
    <property type="match status" value="1"/>
</dbReference>
<keyword evidence="4" id="KW-0677">Repeat</keyword>
<dbReference type="InterPro" id="IPR029495">
    <property type="entry name" value="NACHT-assoc"/>
</dbReference>
<dbReference type="InterPro" id="IPR051261">
    <property type="entry name" value="NLR"/>
</dbReference>
<dbReference type="InterPro" id="IPR003877">
    <property type="entry name" value="SPRY_dom"/>
</dbReference>
<feature type="region of interest" description="Disordered" evidence="7">
    <location>
        <begin position="1"/>
        <end position="56"/>
    </location>
</feature>
<reference evidence="10" key="2">
    <citation type="submission" date="2025-08" db="UniProtKB">
        <authorList>
            <consortium name="Ensembl"/>
        </authorList>
    </citation>
    <scope>IDENTIFICATION</scope>
</reference>
<evidence type="ECO:0000256" key="4">
    <source>
        <dbReference type="ARBA" id="ARBA00022737"/>
    </source>
</evidence>
<dbReference type="GeneTree" id="ENSGT01150000286927"/>
<evidence type="ECO:0000256" key="3">
    <source>
        <dbReference type="ARBA" id="ARBA00022614"/>
    </source>
</evidence>
<dbReference type="GO" id="GO:0005737">
    <property type="term" value="C:cytoplasm"/>
    <property type="evidence" value="ECO:0007669"/>
    <property type="project" value="UniProtKB-SubCell"/>
</dbReference>
<evidence type="ECO:0000313" key="10">
    <source>
        <dbReference type="Ensembl" id="ENSPNAP00000073563.1"/>
    </source>
</evidence>
<evidence type="ECO:0000313" key="11">
    <source>
        <dbReference type="Proteomes" id="UP001501920"/>
    </source>
</evidence>
<dbReference type="InterPro" id="IPR006574">
    <property type="entry name" value="PRY"/>
</dbReference>
<dbReference type="GO" id="GO:0005524">
    <property type="term" value="F:ATP binding"/>
    <property type="evidence" value="ECO:0007669"/>
    <property type="project" value="UniProtKB-KW"/>
</dbReference>
<dbReference type="InterPro" id="IPR041267">
    <property type="entry name" value="NLRP_HD2"/>
</dbReference>
<reference evidence="10 11" key="1">
    <citation type="submission" date="2020-10" db="EMBL/GenBank/DDBJ databases">
        <title>Pygocentrus nattereri (red-bellied piranha) genome, fPygNat1, primary haplotype.</title>
        <authorList>
            <person name="Myers G."/>
            <person name="Meyer A."/>
            <person name="Karagic N."/>
            <person name="Pippel M."/>
            <person name="Winkler S."/>
            <person name="Tracey A."/>
            <person name="Wood J."/>
            <person name="Formenti G."/>
            <person name="Howe K."/>
            <person name="Fedrigo O."/>
            <person name="Jarvis E.D."/>
        </authorList>
    </citation>
    <scope>NUCLEOTIDE SEQUENCE [LARGE SCALE GENOMIC DNA]</scope>
</reference>
<evidence type="ECO:0008006" key="12">
    <source>
        <dbReference type="Google" id="ProtNLM"/>
    </source>
</evidence>
<evidence type="ECO:0000256" key="6">
    <source>
        <dbReference type="ARBA" id="ARBA00022840"/>
    </source>
</evidence>
<dbReference type="Proteomes" id="UP001501920">
    <property type="component" value="Chromosome 12"/>
</dbReference>
<dbReference type="Pfam" id="PF00622">
    <property type="entry name" value="SPRY"/>
    <property type="match status" value="1"/>
</dbReference>
<dbReference type="FunFam" id="3.80.10.10:FF:001632">
    <property type="entry name" value="Uncharacterized protein"/>
    <property type="match status" value="1"/>
</dbReference>
<evidence type="ECO:0000259" key="9">
    <source>
        <dbReference type="PROSITE" id="PS50837"/>
    </source>
</evidence>
<dbReference type="Gene3D" id="3.80.10.10">
    <property type="entry name" value="Ribonuclease Inhibitor"/>
    <property type="match status" value="3"/>
</dbReference>
<dbReference type="PRINTS" id="PR01407">
    <property type="entry name" value="BUTYPHLNCDUF"/>
</dbReference>
<name>A0AAR2LAE7_PYGNA</name>